<dbReference type="OrthoDB" id="8690194at2"/>
<evidence type="ECO:0000313" key="3">
    <source>
        <dbReference type="Proteomes" id="UP000184444"/>
    </source>
</evidence>
<dbReference type="STRING" id="53463.SAMN05444389_102391"/>
<feature type="transmembrane region" description="Helical" evidence="1">
    <location>
        <begin position="12"/>
        <end position="35"/>
    </location>
</feature>
<sequence length="124" mass="13541">MNTLFAIKGSIIAGFVVAALGLFSMGMLGVGLYYACYPLLAPLYGNLNDWSGDDVWPATIWAGMLWAIWFPVAGLVDLRWKRAGQSSVLRVLSWLAILWVGASLVWLYVASTSSYIRFPTSGGM</sequence>
<protein>
    <submittedName>
        <fullName evidence="2">Uncharacterized protein</fullName>
    </submittedName>
</protein>
<organism evidence="2 3">
    <name type="scientific">Paracoccus solventivorans</name>
    <dbReference type="NCBI Taxonomy" id="53463"/>
    <lineage>
        <taxon>Bacteria</taxon>
        <taxon>Pseudomonadati</taxon>
        <taxon>Pseudomonadota</taxon>
        <taxon>Alphaproteobacteria</taxon>
        <taxon>Rhodobacterales</taxon>
        <taxon>Paracoccaceae</taxon>
        <taxon>Paracoccus</taxon>
    </lineage>
</organism>
<keyword evidence="1" id="KW-1133">Transmembrane helix</keyword>
<proteinExistence type="predicted"/>
<evidence type="ECO:0000313" key="2">
    <source>
        <dbReference type="EMBL" id="SHL96454.1"/>
    </source>
</evidence>
<gene>
    <name evidence="2" type="ORF">SAMN05444389_102391</name>
</gene>
<dbReference type="Proteomes" id="UP000184444">
    <property type="component" value="Unassembled WGS sequence"/>
</dbReference>
<name>A0A1M7EXA8_9RHOB</name>
<dbReference type="EMBL" id="FRCK01000002">
    <property type="protein sequence ID" value="SHL96454.1"/>
    <property type="molecule type" value="Genomic_DNA"/>
</dbReference>
<feature type="transmembrane region" description="Helical" evidence="1">
    <location>
        <begin position="55"/>
        <end position="76"/>
    </location>
</feature>
<keyword evidence="1" id="KW-0812">Transmembrane</keyword>
<keyword evidence="3" id="KW-1185">Reference proteome</keyword>
<keyword evidence="1" id="KW-0472">Membrane</keyword>
<evidence type="ECO:0000256" key="1">
    <source>
        <dbReference type="SAM" id="Phobius"/>
    </source>
</evidence>
<accession>A0A1M7EXA8</accession>
<reference evidence="3" key="1">
    <citation type="submission" date="2016-11" db="EMBL/GenBank/DDBJ databases">
        <authorList>
            <person name="Varghese N."/>
            <person name="Submissions S."/>
        </authorList>
    </citation>
    <scope>NUCLEOTIDE SEQUENCE [LARGE SCALE GENOMIC DNA]</scope>
    <source>
        <strain evidence="3">DSM 6637</strain>
    </source>
</reference>
<dbReference type="RefSeq" id="WP_073063209.1">
    <property type="nucleotide sequence ID" value="NZ_FRCK01000002.1"/>
</dbReference>
<feature type="transmembrane region" description="Helical" evidence="1">
    <location>
        <begin position="88"/>
        <end position="109"/>
    </location>
</feature>
<dbReference type="AlphaFoldDB" id="A0A1M7EXA8"/>